<protein>
    <submittedName>
        <fullName evidence="2">Uncharacterized protein</fullName>
    </submittedName>
</protein>
<gene>
    <name evidence="2" type="ORF">BDV95DRAFT_26819</name>
</gene>
<sequence length="233" mass="26629">MAQPSYPVPADMPAFRVMIPKHISDGPLPRDAHRDASHAGWYWVPTPLENFFEAVHTYPWVMAALAAEEKEHGEQPRKMQDQPREQVGTIVHCQLRSPANTLQSEAASRPKARASRHNPAVDETSLEDELAKLDDELASMQLEASEKQKRIFELTHAFRLGTVFAEMDARALDLLRNDLLANGFGIPDMKDEEQWHQEMPYANPQEWYEENLDRALDLFTGQTWTKHSANTEE</sequence>
<name>A0A7C8M8X4_9PLEO</name>
<evidence type="ECO:0000256" key="1">
    <source>
        <dbReference type="SAM" id="MobiDB-lite"/>
    </source>
</evidence>
<evidence type="ECO:0000313" key="3">
    <source>
        <dbReference type="Proteomes" id="UP000481861"/>
    </source>
</evidence>
<evidence type="ECO:0000313" key="2">
    <source>
        <dbReference type="EMBL" id="KAF2871819.1"/>
    </source>
</evidence>
<keyword evidence="3" id="KW-1185">Reference proteome</keyword>
<dbReference type="AlphaFoldDB" id="A0A7C8M8X4"/>
<comment type="caution">
    <text evidence="2">The sequence shown here is derived from an EMBL/GenBank/DDBJ whole genome shotgun (WGS) entry which is preliminary data.</text>
</comment>
<feature type="region of interest" description="Disordered" evidence="1">
    <location>
        <begin position="98"/>
        <end position="124"/>
    </location>
</feature>
<dbReference type="Proteomes" id="UP000481861">
    <property type="component" value="Unassembled WGS sequence"/>
</dbReference>
<dbReference type="EMBL" id="JAADJZ010000010">
    <property type="protein sequence ID" value="KAF2871819.1"/>
    <property type="molecule type" value="Genomic_DNA"/>
</dbReference>
<reference evidence="2 3" key="1">
    <citation type="submission" date="2020-01" db="EMBL/GenBank/DDBJ databases">
        <authorList>
            <consortium name="DOE Joint Genome Institute"/>
            <person name="Haridas S."/>
            <person name="Albert R."/>
            <person name="Binder M."/>
            <person name="Bloem J."/>
            <person name="Labutti K."/>
            <person name="Salamov A."/>
            <person name="Andreopoulos B."/>
            <person name="Baker S.E."/>
            <person name="Barry K."/>
            <person name="Bills G."/>
            <person name="Bluhm B.H."/>
            <person name="Cannon C."/>
            <person name="Castanera R."/>
            <person name="Culley D.E."/>
            <person name="Daum C."/>
            <person name="Ezra D."/>
            <person name="Gonzalez J.B."/>
            <person name="Henrissat B."/>
            <person name="Kuo A."/>
            <person name="Liang C."/>
            <person name="Lipzen A."/>
            <person name="Lutzoni F."/>
            <person name="Magnuson J."/>
            <person name="Mondo S."/>
            <person name="Nolan M."/>
            <person name="Ohm R."/>
            <person name="Pangilinan J."/>
            <person name="Park H.-J.H."/>
            <person name="Ramirez L."/>
            <person name="Alfaro M."/>
            <person name="Sun H."/>
            <person name="Tritt A."/>
            <person name="Yoshinaga Y."/>
            <person name="Zwiers L.-H.L."/>
            <person name="Turgeon B.G."/>
            <person name="Goodwin S.B."/>
            <person name="Spatafora J.W."/>
            <person name="Crous P.W."/>
            <person name="Grigoriev I.V."/>
        </authorList>
    </citation>
    <scope>NUCLEOTIDE SEQUENCE [LARGE SCALE GENOMIC DNA]</scope>
    <source>
        <strain evidence="2 3">CBS 611.86</strain>
    </source>
</reference>
<organism evidence="2 3">
    <name type="scientific">Massariosphaeria phaeospora</name>
    <dbReference type="NCBI Taxonomy" id="100035"/>
    <lineage>
        <taxon>Eukaryota</taxon>
        <taxon>Fungi</taxon>
        <taxon>Dikarya</taxon>
        <taxon>Ascomycota</taxon>
        <taxon>Pezizomycotina</taxon>
        <taxon>Dothideomycetes</taxon>
        <taxon>Pleosporomycetidae</taxon>
        <taxon>Pleosporales</taxon>
        <taxon>Pleosporales incertae sedis</taxon>
        <taxon>Massariosphaeria</taxon>
    </lineage>
</organism>
<proteinExistence type="predicted"/>
<accession>A0A7C8M8X4</accession>